<dbReference type="InterPro" id="IPR029058">
    <property type="entry name" value="AB_hydrolase_fold"/>
</dbReference>
<proteinExistence type="predicted"/>
<name>A0A2G9GX12_9LAMI</name>
<gene>
    <name evidence="1" type="ORF">CDL12_17608</name>
</gene>
<protein>
    <recommendedName>
        <fullName evidence="3">Chlorophyllase</fullName>
    </recommendedName>
</protein>
<sequence>MATCSTMAMPKLGFPLQWSHRITQKNSPSLSSLKSRALHFSKGFFIPSRISGLSLLKHNAFSVVSSLVDNFSVDDAEASENATRCEIKTSTWKWRGYSIRYQHSGTSGPALVLVHGFGANRSTLLQFRFSSTI</sequence>
<dbReference type="AlphaFoldDB" id="A0A2G9GX12"/>
<dbReference type="SUPFAM" id="SSF53474">
    <property type="entry name" value="alpha/beta-Hydrolases"/>
    <property type="match status" value="1"/>
</dbReference>
<dbReference type="OrthoDB" id="408373at2759"/>
<dbReference type="Gene3D" id="3.40.50.1820">
    <property type="entry name" value="alpha/beta hydrolase"/>
    <property type="match status" value="1"/>
</dbReference>
<organism evidence="1 2">
    <name type="scientific">Handroanthus impetiginosus</name>
    <dbReference type="NCBI Taxonomy" id="429701"/>
    <lineage>
        <taxon>Eukaryota</taxon>
        <taxon>Viridiplantae</taxon>
        <taxon>Streptophyta</taxon>
        <taxon>Embryophyta</taxon>
        <taxon>Tracheophyta</taxon>
        <taxon>Spermatophyta</taxon>
        <taxon>Magnoliopsida</taxon>
        <taxon>eudicotyledons</taxon>
        <taxon>Gunneridae</taxon>
        <taxon>Pentapetalae</taxon>
        <taxon>asterids</taxon>
        <taxon>lamiids</taxon>
        <taxon>Lamiales</taxon>
        <taxon>Bignoniaceae</taxon>
        <taxon>Crescentiina</taxon>
        <taxon>Tabebuia alliance</taxon>
        <taxon>Handroanthus</taxon>
    </lineage>
</organism>
<evidence type="ECO:0008006" key="3">
    <source>
        <dbReference type="Google" id="ProtNLM"/>
    </source>
</evidence>
<dbReference type="PANTHER" id="PTHR47832:SF1">
    <property type="entry name" value="DNA PHOTOLYASE"/>
    <property type="match status" value="1"/>
</dbReference>
<dbReference type="EMBL" id="NKXS01003420">
    <property type="protein sequence ID" value="PIN09808.1"/>
    <property type="molecule type" value="Genomic_DNA"/>
</dbReference>
<dbReference type="Proteomes" id="UP000231279">
    <property type="component" value="Unassembled WGS sequence"/>
</dbReference>
<evidence type="ECO:0000313" key="2">
    <source>
        <dbReference type="Proteomes" id="UP000231279"/>
    </source>
</evidence>
<evidence type="ECO:0000313" key="1">
    <source>
        <dbReference type="EMBL" id="PIN09808.1"/>
    </source>
</evidence>
<dbReference type="PANTHER" id="PTHR47832">
    <property type="entry name" value="DNA PHOTOLYASE"/>
    <property type="match status" value="1"/>
</dbReference>
<comment type="caution">
    <text evidence="1">The sequence shown here is derived from an EMBL/GenBank/DDBJ whole genome shotgun (WGS) entry which is preliminary data.</text>
</comment>
<dbReference type="STRING" id="429701.A0A2G9GX12"/>
<keyword evidence="2" id="KW-1185">Reference proteome</keyword>
<reference evidence="2" key="1">
    <citation type="journal article" date="2018" name="Gigascience">
        <title>Genome assembly of the Pink Ipe (Handroanthus impetiginosus, Bignoniaceae), a highly valued, ecologically keystone Neotropical timber forest tree.</title>
        <authorList>
            <person name="Silva-Junior O.B."/>
            <person name="Grattapaglia D."/>
            <person name="Novaes E."/>
            <person name="Collevatti R.G."/>
        </authorList>
    </citation>
    <scope>NUCLEOTIDE SEQUENCE [LARGE SCALE GENOMIC DNA]</scope>
    <source>
        <strain evidence="2">cv. UFG-1</strain>
    </source>
</reference>
<accession>A0A2G9GX12</accession>